<proteinExistence type="predicted"/>
<dbReference type="InterPro" id="IPR054464">
    <property type="entry name" value="ULD_fung"/>
</dbReference>
<evidence type="ECO:0000256" key="1">
    <source>
        <dbReference type="SAM" id="Coils"/>
    </source>
</evidence>
<dbReference type="EMBL" id="ONZP01000063">
    <property type="protein sequence ID" value="SPJ72442.1"/>
    <property type="molecule type" value="Genomic_DNA"/>
</dbReference>
<gene>
    <name evidence="3" type="ORF">FTOL_02170</name>
</gene>
<protein>
    <recommendedName>
        <fullName evidence="2">Ubiquitin-like domain-containing protein</fullName>
    </recommendedName>
</protein>
<comment type="caution">
    <text evidence="3">The sequence shown here is derived from an EMBL/GenBank/DDBJ whole genome shotgun (WGS) entry which is preliminary data.</text>
</comment>
<evidence type="ECO:0000313" key="3">
    <source>
        <dbReference type="EMBL" id="SPJ72442.1"/>
    </source>
</evidence>
<keyword evidence="1" id="KW-0175">Coiled coil</keyword>
<feature type="domain" description="Ubiquitin-like" evidence="2">
    <location>
        <begin position="81"/>
        <end position="163"/>
    </location>
</feature>
<evidence type="ECO:0000313" key="4">
    <source>
        <dbReference type="Proteomes" id="UP001187734"/>
    </source>
</evidence>
<accession>A0AAE8M1K7</accession>
<keyword evidence="4" id="KW-1185">Reference proteome</keyword>
<dbReference type="Pfam" id="PF22893">
    <property type="entry name" value="ULD_2"/>
    <property type="match status" value="1"/>
</dbReference>
<sequence length="172" mass="19770">MFPESYDFSELSQKEATRILELLNDDRRRVETKLEKLELSVANAKVRGTDRTEDLDAEDASEMSARLAGLDGDPLSGFKDEQDFIKFKDAVGRKFIFPFHMIRTWTGMHELIEQAFMHVDVLGPRVMEGQYDLIGPDGEIILPSIWEQVIQPDWAVTMTMRPMEQNTSEEAE</sequence>
<reference evidence="3" key="1">
    <citation type="submission" date="2018-03" db="EMBL/GenBank/DDBJ databases">
        <authorList>
            <person name="Guldener U."/>
        </authorList>
    </citation>
    <scope>NUCLEOTIDE SEQUENCE</scope>
</reference>
<name>A0AAE8M1K7_9HYPO</name>
<feature type="coiled-coil region" evidence="1">
    <location>
        <begin position="20"/>
        <end position="47"/>
    </location>
</feature>
<dbReference type="AlphaFoldDB" id="A0AAE8M1K7"/>
<organism evidence="3 4">
    <name type="scientific">Fusarium torulosum</name>
    <dbReference type="NCBI Taxonomy" id="33205"/>
    <lineage>
        <taxon>Eukaryota</taxon>
        <taxon>Fungi</taxon>
        <taxon>Dikarya</taxon>
        <taxon>Ascomycota</taxon>
        <taxon>Pezizomycotina</taxon>
        <taxon>Sordariomycetes</taxon>
        <taxon>Hypocreomycetidae</taxon>
        <taxon>Hypocreales</taxon>
        <taxon>Nectriaceae</taxon>
        <taxon>Fusarium</taxon>
    </lineage>
</organism>
<evidence type="ECO:0000259" key="2">
    <source>
        <dbReference type="Pfam" id="PF22893"/>
    </source>
</evidence>
<dbReference type="Proteomes" id="UP001187734">
    <property type="component" value="Unassembled WGS sequence"/>
</dbReference>